<evidence type="ECO:0000256" key="2">
    <source>
        <dbReference type="ARBA" id="ARBA00022448"/>
    </source>
</evidence>
<evidence type="ECO:0000256" key="6">
    <source>
        <dbReference type="ARBA" id="ARBA00023136"/>
    </source>
</evidence>
<dbReference type="Pfam" id="PF19300">
    <property type="entry name" value="BPD_transp_1_N"/>
    <property type="match status" value="1"/>
</dbReference>
<dbReference type="Proteomes" id="UP000594800">
    <property type="component" value="Chromosome"/>
</dbReference>
<evidence type="ECO:0000256" key="1">
    <source>
        <dbReference type="ARBA" id="ARBA00004651"/>
    </source>
</evidence>
<dbReference type="Gene3D" id="1.10.3720.10">
    <property type="entry name" value="MetI-like"/>
    <property type="match status" value="1"/>
</dbReference>
<feature type="transmembrane region" description="Helical" evidence="7">
    <location>
        <begin position="143"/>
        <end position="166"/>
    </location>
</feature>
<evidence type="ECO:0000256" key="7">
    <source>
        <dbReference type="RuleBase" id="RU363032"/>
    </source>
</evidence>
<proteinExistence type="inferred from homology"/>
<comment type="similarity">
    <text evidence="7">Belongs to the binding-protein-dependent transport system permease family.</text>
</comment>
<dbReference type="AlphaFoldDB" id="A0A7S9QFD7"/>
<keyword evidence="4 7" id="KW-0812">Transmembrane</keyword>
<dbReference type="EMBL" id="CP064942">
    <property type="protein sequence ID" value="QPH56151.1"/>
    <property type="molecule type" value="Genomic_DNA"/>
</dbReference>
<keyword evidence="10" id="KW-1185">Reference proteome</keyword>
<comment type="subcellular location">
    <subcellularLocation>
        <location evidence="1 7">Cell membrane</location>
        <topology evidence="1 7">Multi-pass membrane protein</topology>
    </subcellularLocation>
</comment>
<feature type="transmembrane region" description="Helical" evidence="7">
    <location>
        <begin position="106"/>
        <end position="131"/>
    </location>
</feature>
<dbReference type="PROSITE" id="PS50928">
    <property type="entry name" value="ABC_TM1"/>
    <property type="match status" value="1"/>
</dbReference>
<evidence type="ECO:0000256" key="4">
    <source>
        <dbReference type="ARBA" id="ARBA00022692"/>
    </source>
</evidence>
<dbReference type="PANTHER" id="PTHR43163:SF6">
    <property type="entry name" value="DIPEPTIDE TRANSPORT SYSTEM PERMEASE PROTEIN DPPB-RELATED"/>
    <property type="match status" value="1"/>
</dbReference>
<dbReference type="KEGG" id="poz:I0K15_07805"/>
<dbReference type="GO" id="GO:0005886">
    <property type="term" value="C:plasma membrane"/>
    <property type="evidence" value="ECO:0007669"/>
    <property type="project" value="UniProtKB-SubCell"/>
</dbReference>
<dbReference type="PANTHER" id="PTHR43163">
    <property type="entry name" value="DIPEPTIDE TRANSPORT SYSTEM PERMEASE PROTEIN DPPB-RELATED"/>
    <property type="match status" value="1"/>
</dbReference>
<dbReference type="CDD" id="cd06261">
    <property type="entry name" value="TM_PBP2"/>
    <property type="match status" value="1"/>
</dbReference>
<evidence type="ECO:0000259" key="8">
    <source>
        <dbReference type="PROSITE" id="PS50928"/>
    </source>
</evidence>
<keyword evidence="2 7" id="KW-0813">Transport</keyword>
<dbReference type="GO" id="GO:0055085">
    <property type="term" value="P:transmembrane transport"/>
    <property type="evidence" value="ECO:0007669"/>
    <property type="project" value="InterPro"/>
</dbReference>
<evidence type="ECO:0000256" key="5">
    <source>
        <dbReference type="ARBA" id="ARBA00022989"/>
    </source>
</evidence>
<organism evidence="9 10">
    <name type="scientific">Pontivivens ytuae</name>
    <dbReference type="NCBI Taxonomy" id="2789856"/>
    <lineage>
        <taxon>Bacteria</taxon>
        <taxon>Pseudomonadati</taxon>
        <taxon>Pseudomonadota</taxon>
        <taxon>Alphaproteobacteria</taxon>
        <taxon>Rhodobacterales</taxon>
        <taxon>Paracoccaceae</taxon>
        <taxon>Pontivivens</taxon>
    </lineage>
</organism>
<sequence>MRHGGLFVAASKRIGQAILTALAASVLVWALLPLAPGDVAERVLLARGMQDLTTAEIDAAREQLGLNDPLVIQFLNWLGGVFRGDLGQSFTSQAPVMQEIMERLPATLMLLGLALVVSILFSLALALIAAAYRDRWPDQAIRLYTQIGAALPTFVFALLALTFVVVGFQMGRVLAEPSWSAALIPAFIIGLDRAASWTQLLRAGLLEAMASGYAEVARARGASERRILLRHALPNALLPFLTAIGVSVGALIGGAPLIEAIFTWPGLGAYLLEALTARNYPVIQAYVLIAALSYVTAALLVDLVALVLDPRLRGQTG</sequence>
<keyword evidence="6 7" id="KW-0472">Membrane</keyword>
<dbReference type="Pfam" id="PF00528">
    <property type="entry name" value="BPD_transp_1"/>
    <property type="match status" value="1"/>
</dbReference>
<evidence type="ECO:0000313" key="9">
    <source>
        <dbReference type="EMBL" id="QPH56151.1"/>
    </source>
</evidence>
<keyword evidence="3" id="KW-1003">Cell membrane</keyword>
<keyword evidence="5 7" id="KW-1133">Transmembrane helix</keyword>
<name>A0A7S9QFD7_9RHOB</name>
<protein>
    <submittedName>
        <fullName evidence="9">ABC transporter permease</fullName>
    </submittedName>
</protein>
<feature type="transmembrane region" description="Helical" evidence="7">
    <location>
        <begin position="236"/>
        <end position="262"/>
    </location>
</feature>
<accession>A0A7S9QFD7</accession>
<dbReference type="InterPro" id="IPR035906">
    <property type="entry name" value="MetI-like_sf"/>
</dbReference>
<dbReference type="SUPFAM" id="SSF161098">
    <property type="entry name" value="MetI-like"/>
    <property type="match status" value="1"/>
</dbReference>
<evidence type="ECO:0000313" key="10">
    <source>
        <dbReference type="Proteomes" id="UP000594800"/>
    </source>
</evidence>
<reference evidence="9 10" key="1">
    <citation type="submission" date="2020-11" db="EMBL/GenBank/DDBJ databases">
        <title>Description of Pontivivens ytuae sp. nov. isolated from deep sea sediment of Mariana Trench.</title>
        <authorList>
            <person name="Wang Z."/>
            <person name="Sun Q.-L."/>
            <person name="Xu X.-D."/>
            <person name="Tang Y.-Z."/>
            <person name="Zhang J."/>
        </authorList>
    </citation>
    <scope>NUCLEOTIDE SEQUENCE [LARGE SCALE GENOMIC DNA]</scope>
    <source>
        <strain evidence="9 10">MT2928</strain>
    </source>
</reference>
<evidence type="ECO:0000256" key="3">
    <source>
        <dbReference type="ARBA" id="ARBA00022475"/>
    </source>
</evidence>
<dbReference type="InterPro" id="IPR000515">
    <property type="entry name" value="MetI-like"/>
</dbReference>
<feature type="transmembrane region" description="Helical" evidence="7">
    <location>
        <begin position="282"/>
        <end position="308"/>
    </location>
</feature>
<dbReference type="InterPro" id="IPR045621">
    <property type="entry name" value="BPD_transp_1_N"/>
</dbReference>
<gene>
    <name evidence="9" type="ORF">I0K15_07805</name>
</gene>
<feature type="domain" description="ABC transmembrane type-1" evidence="8">
    <location>
        <begin position="104"/>
        <end position="305"/>
    </location>
</feature>